<dbReference type="PANTHER" id="PTHR47466">
    <property type="match status" value="1"/>
</dbReference>
<gene>
    <name evidence="14" type="ORF">B0T10DRAFT_591653</name>
</gene>
<keyword evidence="11" id="KW-0812">Transmembrane</keyword>
<evidence type="ECO:0000256" key="4">
    <source>
        <dbReference type="ARBA" id="ARBA00022723"/>
    </source>
</evidence>
<keyword evidence="5 12" id="KW-0732">Signal</keyword>
<accession>A0A9P8W9C5</accession>
<dbReference type="InterPro" id="IPR024079">
    <property type="entry name" value="MetalloPept_cat_dom_sf"/>
</dbReference>
<keyword evidence="15" id="KW-1185">Reference proteome</keyword>
<dbReference type="Gene3D" id="3.40.390.10">
    <property type="entry name" value="Collagenase (Catalytic Domain)"/>
    <property type="match status" value="1"/>
</dbReference>
<evidence type="ECO:0000259" key="13">
    <source>
        <dbReference type="Pfam" id="PF05572"/>
    </source>
</evidence>
<dbReference type="Pfam" id="PF05572">
    <property type="entry name" value="Peptidase_M43"/>
    <property type="match status" value="1"/>
</dbReference>
<organism evidence="14 15">
    <name type="scientific">Thelonectria olida</name>
    <dbReference type="NCBI Taxonomy" id="1576542"/>
    <lineage>
        <taxon>Eukaryota</taxon>
        <taxon>Fungi</taxon>
        <taxon>Dikarya</taxon>
        <taxon>Ascomycota</taxon>
        <taxon>Pezizomycotina</taxon>
        <taxon>Sordariomycetes</taxon>
        <taxon>Hypocreomycetidae</taxon>
        <taxon>Hypocreales</taxon>
        <taxon>Nectriaceae</taxon>
        <taxon>Thelonectria</taxon>
    </lineage>
</organism>
<dbReference type="PANTHER" id="PTHR47466:SF1">
    <property type="entry name" value="METALLOPROTEASE MEP1 (AFU_ORTHOLOGUE AFUA_1G07730)-RELATED"/>
    <property type="match status" value="1"/>
</dbReference>
<feature type="chain" id="PRO_5040440305" description="Peptidase M43 pregnancy-associated plasma-A domain-containing protein" evidence="12">
    <location>
        <begin position="21"/>
        <end position="477"/>
    </location>
</feature>
<evidence type="ECO:0000256" key="11">
    <source>
        <dbReference type="SAM" id="Phobius"/>
    </source>
</evidence>
<evidence type="ECO:0000256" key="10">
    <source>
        <dbReference type="SAM" id="MobiDB-lite"/>
    </source>
</evidence>
<dbReference type="GO" id="GO:0006508">
    <property type="term" value="P:proteolysis"/>
    <property type="evidence" value="ECO:0007669"/>
    <property type="project" value="UniProtKB-KW"/>
</dbReference>
<keyword evidence="11" id="KW-0472">Membrane</keyword>
<feature type="compositionally biased region" description="Polar residues" evidence="10">
    <location>
        <begin position="25"/>
        <end position="39"/>
    </location>
</feature>
<evidence type="ECO:0000256" key="2">
    <source>
        <dbReference type="ARBA" id="ARBA00008721"/>
    </source>
</evidence>
<feature type="region of interest" description="Disordered" evidence="10">
    <location>
        <begin position="25"/>
        <end position="95"/>
    </location>
</feature>
<feature type="domain" description="Peptidase M43 pregnancy-associated plasma-A" evidence="13">
    <location>
        <begin position="257"/>
        <end position="377"/>
    </location>
</feature>
<keyword evidence="3" id="KW-0645">Protease</keyword>
<feature type="transmembrane region" description="Helical" evidence="11">
    <location>
        <begin position="454"/>
        <end position="475"/>
    </location>
</feature>
<proteinExistence type="inferred from homology"/>
<evidence type="ECO:0000256" key="5">
    <source>
        <dbReference type="ARBA" id="ARBA00022729"/>
    </source>
</evidence>
<dbReference type="SUPFAM" id="SSF55486">
    <property type="entry name" value="Metalloproteases ('zincins'), catalytic domain"/>
    <property type="match status" value="1"/>
</dbReference>
<evidence type="ECO:0000256" key="3">
    <source>
        <dbReference type="ARBA" id="ARBA00022670"/>
    </source>
</evidence>
<dbReference type="EMBL" id="JAGPYM010000006">
    <property type="protein sequence ID" value="KAH6892900.1"/>
    <property type="molecule type" value="Genomic_DNA"/>
</dbReference>
<reference evidence="14 15" key="1">
    <citation type="journal article" date="2021" name="Nat. Commun.">
        <title>Genetic determinants of endophytism in the Arabidopsis root mycobiome.</title>
        <authorList>
            <person name="Mesny F."/>
            <person name="Miyauchi S."/>
            <person name="Thiergart T."/>
            <person name="Pickel B."/>
            <person name="Atanasova L."/>
            <person name="Karlsson M."/>
            <person name="Huettel B."/>
            <person name="Barry K.W."/>
            <person name="Haridas S."/>
            <person name="Chen C."/>
            <person name="Bauer D."/>
            <person name="Andreopoulos W."/>
            <person name="Pangilinan J."/>
            <person name="LaButti K."/>
            <person name="Riley R."/>
            <person name="Lipzen A."/>
            <person name="Clum A."/>
            <person name="Drula E."/>
            <person name="Henrissat B."/>
            <person name="Kohler A."/>
            <person name="Grigoriev I.V."/>
            <person name="Martin F.M."/>
            <person name="Hacquard S."/>
        </authorList>
    </citation>
    <scope>NUCLEOTIDE SEQUENCE [LARGE SCALE GENOMIC DNA]</scope>
    <source>
        <strain evidence="14 15">MPI-CAGE-CH-0241</strain>
    </source>
</reference>
<keyword evidence="4" id="KW-0479">Metal-binding</keyword>
<keyword evidence="7" id="KW-0862">Zinc</keyword>
<protein>
    <recommendedName>
        <fullName evidence="13">Peptidase M43 pregnancy-associated plasma-A domain-containing protein</fullName>
    </recommendedName>
</protein>
<keyword evidence="6" id="KW-0378">Hydrolase</keyword>
<name>A0A9P8W9C5_9HYPO</name>
<dbReference type="OrthoDB" id="536211at2759"/>
<dbReference type="InterPro" id="IPR008754">
    <property type="entry name" value="Peptidase_M43"/>
</dbReference>
<dbReference type="GO" id="GO:0046872">
    <property type="term" value="F:metal ion binding"/>
    <property type="evidence" value="ECO:0007669"/>
    <property type="project" value="UniProtKB-KW"/>
</dbReference>
<keyword evidence="8" id="KW-0482">Metalloprotease</keyword>
<keyword evidence="9" id="KW-1015">Disulfide bond</keyword>
<dbReference type="Proteomes" id="UP000777438">
    <property type="component" value="Unassembled WGS sequence"/>
</dbReference>
<comment type="caution">
    <text evidence="14">The sequence shown here is derived from an EMBL/GenBank/DDBJ whole genome shotgun (WGS) entry which is preliminary data.</text>
</comment>
<dbReference type="GO" id="GO:0008237">
    <property type="term" value="F:metallopeptidase activity"/>
    <property type="evidence" value="ECO:0007669"/>
    <property type="project" value="UniProtKB-KW"/>
</dbReference>
<feature type="signal peptide" evidence="12">
    <location>
        <begin position="1"/>
        <end position="20"/>
    </location>
</feature>
<evidence type="ECO:0000256" key="7">
    <source>
        <dbReference type="ARBA" id="ARBA00022833"/>
    </source>
</evidence>
<comment type="similarity">
    <text evidence="2">Belongs to the peptidase M43B family.</text>
</comment>
<evidence type="ECO:0000256" key="12">
    <source>
        <dbReference type="SAM" id="SignalP"/>
    </source>
</evidence>
<evidence type="ECO:0000256" key="8">
    <source>
        <dbReference type="ARBA" id="ARBA00023049"/>
    </source>
</evidence>
<feature type="compositionally biased region" description="Low complexity" evidence="10">
    <location>
        <begin position="40"/>
        <end position="49"/>
    </location>
</feature>
<sequence>MFSLRHLLITAFLGIFFVLAQETPSSNRPHKTTLTNPSKTDSSGASNTNGGSGDGGAGIIAVEADNGSESKRETPPDVTTSEQHETEGKANLPNTVISGTDAEEVVIMEAVMFDHFVQKAPAPVDRGTIEISSNVSTCQVGIEKRSTFSNQTIDRLFKRDLREGCKYVTSLEFDVYFNYIKSAADGERPNKLADRVENSVKLLNDAYGGLGITFNYQAYQQWAPPDSGENKDWSKVIQFEDRLQSWLTQTRVGDEMTLNVWLVNDLRSENGKKELNGYSSYPWDKKGSLDGIVLREDRISQDSIPTLIHEVGHWLGLRHTFREQVDKTDEDCKAADTLIDSSITTGLKKNMYECSQTTCADASKDVINYMSYSQCRGKTPSDGFSTDQKSSIFARVLKYRRGYRDGECTPTLTNSSSTKKMMKRSTMQDLVDGDCPNIQAGVADLESQPTNTNAGAQLACGLGHVFVVLAGFALFMI</sequence>
<keyword evidence="11" id="KW-1133">Transmembrane helix</keyword>
<evidence type="ECO:0000256" key="9">
    <source>
        <dbReference type="ARBA" id="ARBA00023157"/>
    </source>
</evidence>
<evidence type="ECO:0000313" key="15">
    <source>
        <dbReference type="Proteomes" id="UP000777438"/>
    </source>
</evidence>
<comment type="function">
    <text evidence="1">Secreted metalloproteinase that allows assimilation of proteinaceous substrates.</text>
</comment>
<dbReference type="AlphaFoldDB" id="A0A9P8W9C5"/>
<evidence type="ECO:0000256" key="6">
    <source>
        <dbReference type="ARBA" id="ARBA00022801"/>
    </source>
</evidence>
<evidence type="ECO:0000313" key="14">
    <source>
        <dbReference type="EMBL" id="KAH6892900.1"/>
    </source>
</evidence>
<evidence type="ECO:0000256" key="1">
    <source>
        <dbReference type="ARBA" id="ARBA00003174"/>
    </source>
</evidence>